<accession>A0A5M3MLV6</accession>
<dbReference type="Proteomes" id="UP000053558">
    <property type="component" value="Unassembled WGS sequence"/>
</dbReference>
<proteinExistence type="predicted"/>
<evidence type="ECO:0000313" key="5">
    <source>
        <dbReference type="EMBL" id="EIW79645.1"/>
    </source>
</evidence>
<feature type="region of interest" description="Disordered" evidence="2">
    <location>
        <begin position="1"/>
        <end position="27"/>
    </location>
</feature>
<keyword evidence="1" id="KW-0175">Coiled coil</keyword>
<feature type="coiled-coil region" evidence="1">
    <location>
        <begin position="342"/>
        <end position="372"/>
    </location>
</feature>
<keyword evidence="3" id="KW-0472">Membrane</keyword>
<dbReference type="InterPro" id="IPR056009">
    <property type="entry name" value="DUF7587"/>
</dbReference>
<dbReference type="KEGG" id="cput:CONPUDRAFT_106280"/>
<gene>
    <name evidence="5" type="ORF">CONPUDRAFT_106280</name>
</gene>
<dbReference type="OrthoDB" id="3359845at2759"/>
<feature type="domain" description="DUF7587" evidence="4">
    <location>
        <begin position="44"/>
        <end position="204"/>
    </location>
</feature>
<keyword evidence="6" id="KW-1185">Reference proteome</keyword>
<evidence type="ECO:0000256" key="2">
    <source>
        <dbReference type="SAM" id="MobiDB-lite"/>
    </source>
</evidence>
<organism evidence="5 6">
    <name type="scientific">Coniophora puteana (strain RWD-64-598)</name>
    <name type="common">Brown rot fungus</name>
    <dbReference type="NCBI Taxonomy" id="741705"/>
    <lineage>
        <taxon>Eukaryota</taxon>
        <taxon>Fungi</taxon>
        <taxon>Dikarya</taxon>
        <taxon>Basidiomycota</taxon>
        <taxon>Agaricomycotina</taxon>
        <taxon>Agaricomycetes</taxon>
        <taxon>Agaricomycetidae</taxon>
        <taxon>Boletales</taxon>
        <taxon>Coniophorineae</taxon>
        <taxon>Coniophoraceae</taxon>
        <taxon>Coniophora</taxon>
    </lineage>
</organism>
<protein>
    <recommendedName>
        <fullName evidence="4">DUF7587 domain-containing protein</fullName>
    </recommendedName>
</protein>
<feature type="transmembrane region" description="Helical" evidence="3">
    <location>
        <begin position="508"/>
        <end position="530"/>
    </location>
</feature>
<dbReference type="Pfam" id="PF24494">
    <property type="entry name" value="DUF7587"/>
    <property type="match status" value="1"/>
</dbReference>
<reference evidence="6" key="1">
    <citation type="journal article" date="2012" name="Science">
        <title>The Paleozoic origin of enzymatic lignin decomposition reconstructed from 31 fungal genomes.</title>
        <authorList>
            <person name="Floudas D."/>
            <person name="Binder M."/>
            <person name="Riley R."/>
            <person name="Barry K."/>
            <person name="Blanchette R.A."/>
            <person name="Henrissat B."/>
            <person name="Martinez A.T."/>
            <person name="Otillar R."/>
            <person name="Spatafora J.W."/>
            <person name="Yadav J.S."/>
            <person name="Aerts A."/>
            <person name="Benoit I."/>
            <person name="Boyd A."/>
            <person name="Carlson A."/>
            <person name="Copeland A."/>
            <person name="Coutinho P.M."/>
            <person name="de Vries R.P."/>
            <person name="Ferreira P."/>
            <person name="Findley K."/>
            <person name="Foster B."/>
            <person name="Gaskell J."/>
            <person name="Glotzer D."/>
            <person name="Gorecki P."/>
            <person name="Heitman J."/>
            <person name="Hesse C."/>
            <person name="Hori C."/>
            <person name="Igarashi K."/>
            <person name="Jurgens J.A."/>
            <person name="Kallen N."/>
            <person name="Kersten P."/>
            <person name="Kohler A."/>
            <person name="Kuees U."/>
            <person name="Kumar T.K.A."/>
            <person name="Kuo A."/>
            <person name="LaButti K."/>
            <person name="Larrondo L.F."/>
            <person name="Lindquist E."/>
            <person name="Ling A."/>
            <person name="Lombard V."/>
            <person name="Lucas S."/>
            <person name="Lundell T."/>
            <person name="Martin R."/>
            <person name="McLaughlin D.J."/>
            <person name="Morgenstern I."/>
            <person name="Morin E."/>
            <person name="Murat C."/>
            <person name="Nagy L.G."/>
            <person name="Nolan M."/>
            <person name="Ohm R.A."/>
            <person name="Patyshakuliyeva A."/>
            <person name="Rokas A."/>
            <person name="Ruiz-Duenas F.J."/>
            <person name="Sabat G."/>
            <person name="Salamov A."/>
            <person name="Samejima M."/>
            <person name="Schmutz J."/>
            <person name="Slot J.C."/>
            <person name="St John F."/>
            <person name="Stenlid J."/>
            <person name="Sun H."/>
            <person name="Sun S."/>
            <person name="Syed K."/>
            <person name="Tsang A."/>
            <person name="Wiebenga A."/>
            <person name="Young D."/>
            <person name="Pisabarro A."/>
            <person name="Eastwood D.C."/>
            <person name="Martin F."/>
            <person name="Cullen D."/>
            <person name="Grigoriev I.V."/>
            <person name="Hibbett D.S."/>
        </authorList>
    </citation>
    <scope>NUCLEOTIDE SEQUENCE [LARGE SCALE GENOMIC DNA]</scope>
    <source>
        <strain evidence="6">RWD-64-598 SS2</strain>
    </source>
</reference>
<evidence type="ECO:0000256" key="1">
    <source>
        <dbReference type="SAM" id="Coils"/>
    </source>
</evidence>
<dbReference type="RefSeq" id="XP_007770022.1">
    <property type="nucleotide sequence ID" value="XM_007771832.1"/>
</dbReference>
<keyword evidence="3" id="KW-0812">Transmembrane</keyword>
<evidence type="ECO:0000256" key="3">
    <source>
        <dbReference type="SAM" id="Phobius"/>
    </source>
</evidence>
<dbReference type="EMBL" id="JH711580">
    <property type="protein sequence ID" value="EIW79645.1"/>
    <property type="molecule type" value="Genomic_DNA"/>
</dbReference>
<evidence type="ECO:0000313" key="6">
    <source>
        <dbReference type="Proteomes" id="UP000053558"/>
    </source>
</evidence>
<keyword evidence="3" id="KW-1133">Transmembrane helix</keyword>
<dbReference type="AlphaFoldDB" id="A0A5M3MLV6"/>
<comment type="caution">
    <text evidence="5">The sequence shown here is derived from an EMBL/GenBank/DDBJ whole genome shotgun (WGS) entry which is preliminary data.</text>
</comment>
<sequence length="541" mass="61361">MTTLSTLSVDSLPRHGSQKSPSPLTPLPQHGFGAECCFDGLIERNPFLFRVYTPKSHARPESEPFFVGQKYNSSYSDAPETLESPSGASVAELSTYRDVVQHMDWTQRHMSPYISSSFSFTWAIWEAARRYRHGVKHDIHIAVIDARALEGRAATALELLRKSDPSDRHADHWKWYRFAQESQDVLVYGSVPRSAVIATVPLLSLVEKLPSYFRSDKEHNSLFPFDSLSWNTMDRKASFRQFCQDMSNQFLSLSQEVRMREATSGSLKLAMAFLRPWFHHTIAEDFHKATSTVARLALIVAQWPAQWWSREHSQIRDVLRQMIEAIAEEIRQKHQTDSVKEVARLQGIVSELERLLEDYESTEGELSDSSTEVDVEELDSLSEMGKCIDFSLAKHESHILSPIIEEMDSDEEDVDLSASDMTLVAEPMFIPTLKVEKPTEEDNKQGCEVEVQTEPFEPKQTESKAVSPVTAQPSEALSIALVKHEQKQEPEVQEIHLHHYHRCRSASLVETAGCIITSLVVGAFITLAVVNSQRRTLIYVT</sequence>
<dbReference type="GeneID" id="19198581"/>
<evidence type="ECO:0000259" key="4">
    <source>
        <dbReference type="Pfam" id="PF24494"/>
    </source>
</evidence>
<name>A0A5M3MLV6_CONPW</name>